<dbReference type="Proteomes" id="UP000186922">
    <property type="component" value="Unassembled WGS sequence"/>
</dbReference>
<proteinExistence type="predicted"/>
<sequence>MEGARWMKPMKIAHAAKYNSHWLSLEGAPAAELRPFLTVNFVVHCTHVCTINAISFQVYIIVSVSKAKALGYITWNYGDSNDTIAREAFRSVLLLEPDVSVYAISNRTSNKAINTGYVSPYKKYYPISEAPLAIVSSSMAAFLMLGMVLEEMWSGNATGGYVGGRQLTKKFLNRSFDLGFVQFDFDEYGQRLIHEELSDMDPVTGEFRVSFEEESSPNAVVRKSLQNNGFCCSQCCDWNIREPRQFVN</sequence>
<gene>
    <name evidence="1" type="primary">RvY_16398</name>
    <name evidence="1" type="synonym">RvY_16398.1</name>
    <name evidence="1" type="ORF">RvY_16398-1</name>
</gene>
<dbReference type="EMBL" id="BDGG01000013">
    <property type="protein sequence ID" value="GAV06392.1"/>
    <property type="molecule type" value="Genomic_DNA"/>
</dbReference>
<dbReference type="Gene3D" id="3.40.50.2300">
    <property type="match status" value="1"/>
</dbReference>
<name>A0A1D1VYA3_RAMVA</name>
<accession>A0A1D1VYA3</accession>
<protein>
    <recommendedName>
        <fullName evidence="3">Receptor ligand binding region domain-containing protein</fullName>
    </recommendedName>
</protein>
<comment type="caution">
    <text evidence="1">The sequence shown here is derived from an EMBL/GenBank/DDBJ whole genome shotgun (WGS) entry which is preliminary data.</text>
</comment>
<reference evidence="1 2" key="1">
    <citation type="journal article" date="2016" name="Nat. Commun.">
        <title>Extremotolerant tardigrade genome and improved radiotolerance of human cultured cells by tardigrade-unique protein.</title>
        <authorList>
            <person name="Hashimoto T."/>
            <person name="Horikawa D.D."/>
            <person name="Saito Y."/>
            <person name="Kuwahara H."/>
            <person name="Kozuka-Hata H."/>
            <person name="Shin-I T."/>
            <person name="Minakuchi Y."/>
            <person name="Ohishi K."/>
            <person name="Motoyama A."/>
            <person name="Aizu T."/>
            <person name="Enomoto A."/>
            <person name="Kondo K."/>
            <person name="Tanaka S."/>
            <person name="Hara Y."/>
            <person name="Koshikawa S."/>
            <person name="Sagara H."/>
            <person name="Miura T."/>
            <person name="Yokobori S."/>
            <person name="Miyagawa K."/>
            <person name="Suzuki Y."/>
            <person name="Kubo T."/>
            <person name="Oyama M."/>
            <person name="Kohara Y."/>
            <person name="Fujiyama A."/>
            <person name="Arakawa K."/>
            <person name="Katayama T."/>
            <person name="Toyoda A."/>
            <person name="Kunieda T."/>
        </authorList>
    </citation>
    <scope>NUCLEOTIDE SEQUENCE [LARGE SCALE GENOMIC DNA]</scope>
    <source>
        <strain evidence="1 2">YOKOZUNA-1</strain>
    </source>
</reference>
<evidence type="ECO:0000313" key="2">
    <source>
        <dbReference type="Proteomes" id="UP000186922"/>
    </source>
</evidence>
<evidence type="ECO:0000313" key="1">
    <source>
        <dbReference type="EMBL" id="GAV06392.1"/>
    </source>
</evidence>
<dbReference type="InterPro" id="IPR028082">
    <property type="entry name" value="Peripla_BP_I"/>
</dbReference>
<dbReference type="AlphaFoldDB" id="A0A1D1VYA3"/>
<evidence type="ECO:0008006" key="3">
    <source>
        <dbReference type="Google" id="ProtNLM"/>
    </source>
</evidence>
<organism evidence="1 2">
    <name type="scientific">Ramazzottius varieornatus</name>
    <name type="common">Water bear</name>
    <name type="synonym">Tardigrade</name>
    <dbReference type="NCBI Taxonomy" id="947166"/>
    <lineage>
        <taxon>Eukaryota</taxon>
        <taxon>Metazoa</taxon>
        <taxon>Ecdysozoa</taxon>
        <taxon>Tardigrada</taxon>
        <taxon>Eutardigrada</taxon>
        <taxon>Parachela</taxon>
        <taxon>Hypsibioidea</taxon>
        <taxon>Ramazzottiidae</taxon>
        <taxon>Ramazzottius</taxon>
    </lineage>
</organism>
<dbReference type="SUPFAM" id="SSF53822">
    <property type="entry name" value="Periplasmic binding protein-like I"/>
    <property type="match status" value="1"/>
</dbReference>
<keyword evidence="2" id="KW-1185">Reference proteome</keyword>